<dbReference type="AlphaFoldDB" id="A0A2R5LKQ7"/>
<evidence type="ECO:0000256" key="1">
    <source>
        <dbReference type="SAM" id="MobiDB-lite"/>
    </source>
</evidence>
<name>A0A2R5LKQ7_9ACAR</name>
<feature type="region of interest" description="Disordered" evidence="1">
    <location>
        <begin position="167"/>
        <end position="195"/>
    </location>
</feature>
<feature type="region of interest" description="Disordered" evidence="1">
    <location>
        <begin position="28"/>
        <end position="50"/>
    </location>
</feature>
<protein>
    <submittedName>
        <fullName evidence="2">Uncharacterized protein</fullName>
    </submittedName>
</protein>
<proteinExistence type="predicted"/>
<feature type="compositionally biased region" description="Polar residues" evidence="1">
    <location>
        <begin position="173"/>
        <end position="191"/>
    </location>
</feature>
<evidence type="ECO:0000313" key="2">
    <source>
        <dbReference type="EMBL" id="MBY10093.1"/>
    </source>
</evidence>
<sequence length="239" mass="25763">MASVLELRPPSMTSHCYCCPPSSPASSTSSSLASSEDTISSHPSSSSASSSMVDLDVSLHELGMLSSVIDARRDYLMEKLRRGLSCQKPQGLCIVAMNSAYLADFSVGSQLGAGAASRSTVPLLTLKRTRMKSLRRRRHCLFQPYDYPWRPKLMEKAWALLNNTVPKEEENGNKSNPGSPTKSQGVSSGDSSEAPLGSAAIFRSRSLDDLCVCATQPPPDVPRLDIDTVSHRISNLSVS</sequence>
<dbReference type="EMBL" id="GGLE01005967">
    <property type="protein sequence ID" value="MBY10093.1"/>
    <property type="molecule type" value="Transcribed_RNA"/>
</dbReference>
<accession>A0A2R5LKQ7</accession>
<organism evidence="2">
    <name type="scientific">Ornithodoros turicata</name>
    <dbReference type="NCBI Taxonomy" id="34597"/>
    <lineage>
        <taxon>Eukaryota</taxon>
        <taxon>Metazoa</taxon>
        <taxon>Ecdysozoa</taxon>
        <taxon>Arthropoda</taxon>
        <taxon>Chelicerata</taxon>
        <taxon>Arachnida</taxon>
        <taxon>Acari</taxon>
        <taxon>Parasitiformes</taxon>
        <taxon>Ixodida</taxon>
        <taxon>Ixodoidea</taxon>
        <taxon>Argasidae</taxon>
        <taxon>Ornithodorinae</taxon>
        <taxon>Ornithodoros</taxon>
    </lineage>
</organism>
<reference evidence="2" key="1">
    <citation type="submission" date="2018-03" db="EMBL/GenBank/DDBJ databases">
        <title>The relapsing fever spirochete Borrelia turicatae persists in the highly oxidative environment of its soft-bodied tick vector.</title>
        <authorList>
            <person name="Bourret T.J."/>
            <person name="Boyle W.K."/>
            <person name="Valenzuela J.G."/>
            <person name="Oliveira F."/>
            <person name="Lopez J.E."/>
        </authorList>
    </citation>
    <scope>NUCLEOTIDE SEQUENCE</scope>
    <source>
        <strain evidence="2">Kansas strain/isolate</strain>
        <tissue evidence="2">Salivary glands</tissue>
    </source>
</reference>